<reference evidence="1" key="1">
    <citation type="submission" date="2021-01" db="EMBL/GenBank/DDBJ databases">
        <authorList>
            <consortium name="Genoscope - CEA"/>
            <person name="William W."/>
        </authorList>
    </citation>
    <scope>NUCLEOTIDE SEQUENCE</scope>
</reference>
<proteinExistence type="predicted"/>
<evidence type="ECO:0000313" key="1">
    <source>
        <dbReference type="EMBL" id="CAD8211801.1"/>
    </source>
</evidence>
<dbReference type="EMBL" id="CAJJDP010000157">
    <property type="protein sequence ID" value="CAD8211801.1"/>
    <property type="molecule type" value="Genomic_DNA"/>
</dbReference>
<evidence type="ECO:0000313" key="2">
    <source>
        <dbReference type="Proteomes" id="UP000683925"/>
    </source>
</evidence>
<gene>
    <name evidence="1" type="ORF">POCTA_138.1.T1550111</name>
</gene>
<keyword evidence="2" id="KW-1185">Reference proteome</keyword>
<dbReference type="Proteomes" id="UP000683925">
    <property type="component" value="Unassembled WGS sequence"/>
</dbReference>
<sequence length="149" mass="17884">MRSIVELFILQSWRGRLEATLYRMGIKAISIFRKNLFQSLSKNRTNLNILFTLYQKNGSITEKQTHFFLYTQTKIVQIDQLDVNSQEQHVYTPHLQNCQFPEFPNTKLLLPPVYVIMKPIKCYLSIRLLIQLKQDYKFFRIRKLQKILN</sequence>
<name>A0A8S1YDW7_PAROT</name>
<organism evidence="1 2">
    <name type="scientific">Paramecium octaurelia</name>
    <dbReference type="NCBI Taxonomy" id="43137"/>
    <lineage>
        <taxon>Eukaryota</taxon>
        <taxon>Sar</taxon>
        <taxon>Alveolata</taxon>
        <taxon>Ciliophora</taxon>
        <taxon>Intramacronucleata</taxon>
        <taxon>Oligohymenophorea</taxon>
        <taxon>Peniculida</taxon>
        <taxon>Parameciidae</taxon>
        <taxon>Paramecium</taxon>
    </lineage>
</organism>
<protein>
    <submittedName>
        <fullName evidence="1">Uncharacterized protein</fullName>
    </submittedName>
</protein>
<accession>A0A8S1YDW7</accession>
<dbReference type="AlphaFoldDB" id="A0A8S1YDW7"/>
<comment type="caution">
    <text evidence="1">The sequence shown here is derived from an EMBL/GenBank/DDBJ whole genome shotgun (WGS) entry which is preliminary data.</text>
</comment>